<reference evidence="1 2" key="1">
    <citation type="journal article" date="2019" name="Nat. Microbiol.">
        <title>Mediterranean grassland soil C-N compound turnover is dependent on rainfall and depth, and is mediated by genomically divergent microorganisms.</title>
        <authorList>
            <person name="Diamond S."/>
            <person name="Andeer P.F."/>
            <person name="Li Z."/>
            <person name="Crits-Christoph A."/>
            <person name="Burstein D."/>
            <person name="Anantharaman K."/>
            <person name="Lane K.R."/>
            <person name="Thomas B.C."/>
            <person name="Pan C."/>
            <person name="Northen T.R."/>
            <person name="Banfield J.F."/>
        </authorList>
    </citation>
    <scope>NUCLEOTIDE SEQUENCE [LARGE SCALE GENOMIC DNA]</scope>
    <source>
        <strain evidence="1">WS_9</strain>
    </source>
</reference>
<name>A0A538TK94_UNCEI</name>
<gene>
    <name evidence="1" type="ORF">E6K79_08675</name>
</gene>
<comment type="caution">
    <text evidence="1">The sequence shown here is derived from an EMBL/GenBank/DDBJ whole genome shotgun (WGS) entry which is preliminary data.</text>
</comment>
<protein>
    <submittedName>
        <fullName evidence="1">Uncharacterized protein</fullName>
    </submittedName>
</protein>
<organism evidence="1 2">
    <name type="scientific">Eiseniibacteriota bacterium</name>
    <dbReference type="NCBI Taxonomy" id="2212470"/>
    <lineage>
        <taxon>Bacteria</taxon>
        <taxon>Candidatus Eiseniibacteriota</taxon>
    </lineage>
</organism>
<accession>A0A538TK94</accession>
<proteinExistence type="predicted"/>
<evidence type="ECO:0000313" key="1">
    <source>
        <dbReference type="EMBL" id="TMQ64047.1"/>
    </source>
</evidence>
<dbReference type="Proteomes" id="UP000317691">
    <property type="component" value="Unassembled WGS sequence"/>
</dbReference>
<dbReference type="AlphaFoldDB" id="A0A538TK94"/>
<sequence length="156" mass="17412">MYRIPTITVALTNQTRSDIYLVGSLDGSDSKWRYPHCYFDVIGPDGKPVSGAWVLCPSVNPLEGRDFVRVPPGGTFDPYHGGAGYPFFAAHQISPYTFRVPGKYRIRFFYSTASEVMADWAWDGREGLTEKFSLVPKVEVSSNEVVVEVAPPSELR</sequence>
<evidence type="ECO:0000313" key="2">
    <source>
        <dbReference type="Proteomes" id="UP000317691"/>
    </source>
</evidence>
<dbReference type="EMBL" id="VBOZ01000028">
    <property type="protein sequence ID" value="TMQ64047.1"/>
    <property type="molecule type" value="Genomic_DNA"/>
</dbReference>